<reference evidence="6 7" key="1">
    <citation type="submission" date="2016-02" db="EMBL/GenBank/DDBJ databases">
        <title>Anaerosporomusa subterraneum gen. nov., sp. nov., a spore-forming obligate anaerobe isolated from saprolite.</title>
        <authorList>
            <person name="Choi J.K."/>
            <person name="Shah M."/>
            <person name="Yee N."/>
        </authorList>
    </citation>
    <scope>NUCLEOTIDE SEQUENCE [LARGE SCALE GENOMIC DNA]</scope>
    <source>
        <strain evidence="6 7">RU4</strain>
    </source>
</reference>
<protein>
    <recommendedName>
        <fullName evidence="5">PNPLA domain-containing protein</fullName>
    </recommendedName>
</protein>
<dbReference type="STRING" id="1794912.AXX12_06900"/>
<dbReference type="Proteomes" id="UP000076268">
    <property type="component" value="Unassembled WGS sequence"/>
</dbReference>
<evidence type="ECO:0000256" key="3">
    <source>
        <dbReference type="ARBA" id="ARBA00023098"/>
    </source>
</evidence>
<comment type="caution">
    <text evidence="6">The sequence shown here is derived from an EMBL/GenBank/DDBJ whole genome shotgun (WGS) entry which is preliminary data.</text>
</comment>
<evidence type="ECO:0000313" key="7">
    <source>
        <dbReference type="Proteomes" id="UP000076268"/>
    </source>
</evidence>
<evidence type="ECO:0000256" key="2">
    <source>
        <dbReference type="ARBA" id="ARBA00022963"/>
    </source>
</evidence>
<dbReference type="AlphaFoldDB" id="A0A154BQN0"/>
<feature type="short sequence motif" description="GXSXG" evidence="4">
    <location>
        <begin position="37"/>
        <end position="41"/>
    </location>
</feature>
<name>A0A154BQN0_ANASB</name>
<dbReference type="PANTHER" id="PTHR14226">
    <property type="entry name" value="NEUROPATHY TARGET ESTERASE/SWISS CHEESE D.MELANOGASTER"/>
    <property type="match status" value="1"/>
</dbReference>
<dbReference type="InterPro" id="IPR016035">
    <property type="entry name" value="Acyl_Trfase/lysoPLipase"/>
</dbReference>
<sequence length="256" mass="27870">MKKVGLALCGGAVRALAHIGVLKVFEREKIEIHSICGTSMGAIIGGLHACGVKPGEMESIIDEISIIRNINLGIGQKGLLGDKVYGYLLQILEEKACIQQIEQLMIPFKSVSVDLISGQQVIHDQGSLLLALKASCAIPGILPPVRWEGRFLVDGGVLNNMPVDLLDRTMVDVRIAVDVNQATMEKEPRNLPELLFRTYSVMINSLRTATLPYADIIIQPDVHGIFALDIRKMKAAIRAGERAAETQLSNIINLIS</sequence>
<accession>A0A154BQN0</accession>
<evidence type="ECO:0000256" key="4">
    <source>
        <dbReference type="PROSITE-ProRule" id="PRU01161"/>
    </source>
</evidence>
<gene>
    <name evidence="6" type="ORF">AXX12_06900</name>
</gene>
<dbReference type="InterPro" id="IPR050301">
    <property type="entry name" value="NTE"/>
</dbReference>
<dbReference type="Pfam" id="PF01734">
    <property type="entry name" value="Patatin"/>
    <property type="match status" value="1"/>
</dbReference>
<keyword evidence="7" id="KW-1185">Reference proteome</keyword>
<feature type="active site" description="Nucleophile" evidence="4">
    <location>
        <position position="39"/>
    </location>
</feature>
<dbReference type="PANTHER" id="PTHR14226:SF76">
    <property type="entry name" value="NTE FAMILY PROTEIN RSSA"/>
    <property type="match status" value="1"/>
</dbReference>
<organism evidence="6 7">
    <name type="scientific">Anaerosporomusa subterranea</name>
    <dbReference type="NCBI Taxonomy" id="1794912"/>
    <lineage>
        <taxon>Bacteria</taxon>
        <taxon>Bacillati</taxon>
        <taxon>Bacillota</taxon>
        <taxon>Negativicutes</taxon>
        <taxon>Acetonemataceae</taxon>
        <taxon>Anaerosporomusa</taxon>
    </lineage>
</organism>
<proteinExistence type="predicted"/>
<feature type="short sequence motif" description="DGA/G" evidence="4">
    <location>
        <begin position="154"/>
        <end position="156"/>
    </location>
</feature>
<dbReference type="EMBL" id="LSGP01000017">
    <property type="protein sequence ID" value="KYZ76165.1"/>
    <property type="molecule type" value="Genomic_DNA"/>
</dbReference>
<keyword evidence="3 4" id="KW-0443">Lipid metabolism</keyword>
<evidence type="ECO:0000259" key="5">
    <source>
        <dbReference type="PROSITE" id="PS51635"/>
    </source>
</evidence>
<evidence type="ECO:0000256" key="1">
    <source>
        <dbReference type="ARBA" id="ARBA00022801"/>
    </source>
</evidence>
<keyword evidence="2 4" id="KW-0442">Lipid degradation</keyword>
<dbReference type="Gene3D" id="3.40.1090.10">
    <property type="entry name" value="Cytosolic phospholipase A2 catalytic domain"/>
    <property type="match status" value="2"/>
</dbReference>
<dbReference type="CDD" id="cd07205">
    <property type="entry name" value="Pat_PNPLA6_PNPLA7_NTE1_like"/>
    <property type="match status" value="1"/>
</dbReference>
<dbReference type="OrthoDB" id="9770965at2"/>
<evidence type="ECO:0000313" key="6">
    <source>
        <dbReference type="EMBL" id="KYZ76165.1"/>
    </source>
</evidence>
<dbReference type="SUPFAM" id="SSF52151">
    <property type="entry name" value="FabD/lysophospholipase-like"/>
    <property type="match status" value="1"/>
</dbReference>
<dbReference type="PROSITE" id="PS51635">
    <property type="entry name" value="PNPLA"/>
    <property type="match status" value="1"/>
</dbReference>
<dbReference type="InterPro" id="IPR002641">
    <property type="entry name" value="PNPLA_dom"/>
</dbReference>
<feature type="active site" description="Proton acceptor" evidence="4">
    <location>
        <position position="154"/>
    </location>
</feature>
<comment type="caution">
    <text evidence="4">Lacks conserved residue(s) required for the propagation of feature annotation.</text>
</comment>
<keyword evidence="1 4" id="KW-0378">Hydrolase</keyword>
<feature type="domain" description="PNPLA" evidence="5">
    <location>
        <begin position="6"/>
        <end position="167"/>
    </location>
</feature>
<dbReference type="GO" id="GO:0016042">
    <property type="term" value="P:lipid catabolic process"/>
    <property type="evidence" value="ECO:0007669"/>
    <property type="project" value="UniProtKB-UniRule"/>
</dbReference>
<dbReference type="GO" id="GO:0016787">
    <property type="term" value="F:hydrolase activity"/>
    <property type="evidence" value="ECO:0007669"/>
    <property type="project" value="UniProtKB-UniRule"/>
</dbReference>